<gene>
    <name evidence="1" type="ORF">H5V44_17145</name>
</gene>
<dbReference type="EMBL" id="JACKXD010000010">
    <property type="protein sequence ID" value="MBB6647986.1"/>
    <property type="molecule type" value="Genomic_DNA"/>
</dbReference>
<dbReference type="RefSeq" id="WP_185194360.1">
    <property type="nucleotide sequence ID" value="NZ_JACKXD010000010.1"/>
</dbReference>
<reference evidence="1 2" key="1">
    <citation type="submission" date="2020-08" db="EMBL/GenBank/DDBJ databases">
        <authorList>
            <person name="Seo M.-J."/>
        </authorList>
    </citation>
    <scope>NUCLEOTIDE SEQUENCE [LARGE SCALE GENOMIC DNA]</scope>
    <source>
        <strain evidence="1 2">MBLA0160</strain>
    </source>
</reference>
<keyword evidence="2" id="KW-1185">Reference proteome</keyword>
<dbReference type="AlphaFoldDB" id="A0A7J9SNZ0"/>
<organism evidence="1 2">
    <name type="scientific">Halobellus ruber</name>
    <dbReference type="NCBI Taxonomy" id="2761102"/>
    <lineage>
        <taxon>Archaea</taxon>
        <taxon>Methanobacteriati</taxon>
        <taxon>Methanobacteriota</taxon>
        <taxon>Stenosarchaea group</taxon>
        <taxon>Halobacteria</taxon>
        <taxon>Halobacteriales</taxon>
        <taxon>Haloferacaceae</taxon>
        <taxon>Halobellus</taxon>
    </lineage>
</organism>
<comment type="caution">
    <text evidence="1">The sequence shown here is derived from an EMBL/GenBank/DDBJ whole genome shotgun (WGS) entry which is preliminary data.</text>
</comment>
<sequence>MTAATYTAAEREALERVGRRRTVEALVDLRQRHLGEFQREELSGPHETENP</sequence>
<evidence type="ECO:0000313" key="1">
    <source>
        <dbReference type="EMBL" id="MBB6647986.1"/>
    </source>
</evidence>
<evidence type="ECO:0000313" key="2">
    <source>
        <dbReference type="Proteomes" id="UP000546257"/>
    </source>
</evidence>
<name>A0A7J9SNZ0_9EURY</name>
<protein>
    <submittedName>
        <fullName evidence="1">Uncharacterized protein</fullName>
    </submittedName>
</protein>
<accession>A0A7J9SNZ0</accession>
<proteinExistence type="predicted"/>
<dbReference type="Proteomes" id="UP000546257">
    <property type="component" value="Unassembled WGS sequence"/>
</dbReference>